<dbReference type="PANTHER" id="PTHR22761:SF10">
    <property type="entry name" value="GH13992P"/>
    <property type="match status" value="1"/>
</dbReference>
<comment type="similarity">
    <text evidence="2">Belongs to the SNF7 family.</text>
</comment>
<accession>A0A183SIQ6</accession>
<dbReference type="GO" id="GO:0005771">
    <property type="term" value="C:multivesicular body"/>
    <property type="evidence" value="ECO:0007669"/>
    <property type="project" value="TreeGrafter"/>
</dbReference>
<dbReference type="GO" id="GO:0032511">
    <property type="term" value="P:late endosome to vacuole transport via multivesicular body sorting pathway"/>
    <property type="evidence" value="ECO:0007669"/>
    <property type="project" value="TreeGrafter"/>
</dbReference>
<dbReference type="GO" id="GO:0009898">
    <property type="term" value="C:cytoplasmic side of plasma membrane"/>
    <property type="evidence" value="ECO:0007669"/>
    <property type="project" value="TreeGrafter"/>
</dbReference>
<keyword evidence="3" id="KW-0967">Endosome</keyword>
<sequence>MAALKRVFGTKSQKEVTSQQANQTLQEAESTLLKKQAFLEKKVDEEIDKARKYGKKNQKGKTKLFSRHRVFEEKQLQQIDGVLMTIQGQKMALDDAYMNKSMLEAMATANKAMKGIHKNLNVDKVQDMMDDITEQQDIAREIAEAISKPSGAVDYDEDELLEELELLEEEAVKGQLLDVSGVDLPSVPTGEPIAASKCMFLLHFPLVSAFYSTLLFSHAHCRILGYSGSNCFYITT</sequence>
<evidence type="ECO:0000256" key="4">
    <source>
        <dbReference type="SAM" id="MobiDB-lite"/>
    </source>
</evidence>
<feature type="region of interest" description="Disordered" evidence="4">
    <location>
        <begin position="1"/>
        <end position="22"/>
    </location>
</feature>
<protein>
    <submittedName>
        <fullName evidence="7">Charged multivesicular body protein 4b</fullName>
    </submittedName>
</protein>
<dbReference type="STRING" id="70667.A0A183SIQ6"/>
<dbReference type="GO" id="GO:0000815">
    <property type="term" value="C:ESCRT III complex"/>
    <property type="evidence" value="ECO:0007669"/>
    <property type="project" value="TreeGrafter"/>
</dbReference>
<dbReference type="Pfam" id="PF03357">
    <property type="entry name" value="Snf7"/>
    <property type="match status" value="1"/>
</dbReference>
<dbReference type="InterPro" id="IPR005024">
    <property type="entry name" value="Snf7_fam"/>
</dbReference>
<comment type="subcellular location">
    <subcellularLocation>
        <location evidence="1">Endosome</location>
    </subcellularLocation>
</comment>
<evidence type="ECO:0000256" key="3">
    <source>
        <dbReference type="ARBA" id="ARBA00022753"/>
    </source>
</evidence>
<proteinExistence type="inferred from homology"/>
<name>A0A183SIQ6_SCHSO</name>
<evidence type="ECO:0000313" key="5">
    <source>
        <dbReference type="EMBL" id="VDL90489.1"/>
    </source>
</evidence>
<dbReference type="GO" id="GO:0006900">
    <property type="term" value="P:vesicle budding from membrane"/>
    <property type="evidence" value="ECO:0007669"/>
    <property type="project" value="TreeGrafter"/>
</dbReference>
<evidence type="ECO:0000256" key="1">
    <source>
        <dbReference type="ARBA" id="ARBA00004177"/>
    </source>
</evidence>
<dbReference type="OrthoDB" id="5592979at2759"/>
<keyword evidence="6" id="KW-1185">Reference proteome</keyword>
<dbReference type="Gene3D" id="6.10.250.1710">
    <property type="match status" value="1"/>
</dbReference>
<dbReference type="Proteomes" id="UP000275846">
    <property type="component" value="Unassembled WGS sequence"/>
</dbReference>
<dbReference type="AlphaFoldDB" id="A0A183SIQ6"/>
<dbReference type="WBParaSite" id="SSLN_0000424801-mRNA-1">
    <property type="protein sequence ID" value="SSLN_0000424801-mRNA-1"/>
    <property type="gene ID" value="SSLN_0000424801"/>
</dbReference>
<dbReference type="EMBL" id="UYSU01032747">
    <property type="protein sequence ID" value="VDL90489.1"/>
    <property type="molecule type" value="Genomic_DNA"/>
</dbReference>
<organism evidence="7">
    <name type="scientific">Schistocephalus solidus</name>
    <name type="common">Tapeworm</name>
    <dbReference type="NCBI Taxonomy" id="70667"/>
    <lineage>
        <taxon>Eukaryota</taxon>
        <taxon>Metazoa</taxon>
        <taxon>Spiralia</taxon>
        <taxon>Lophotrochozoa</taxon>
        <taxon>Platyhelminthes</taxon>
        <taxon>Cestoda</taxon>
        <taxon>Eucestoda</taxon>
        <taxon>Diphyllobothriidea</taxon>
        <taxon>Diphyllobothriidae</taxon>
        <taxon>Schistocephalus</taxon>
    </lineage>
</organism>
<gene>
    <name evidence="5" type="ORF">SSLN_LOCUS4104</name>
</gene>
<dbReference type="Gene3D" id="1.10.287.1060">
    <property type="entry name" value="ESAT-6-like"/>
    <property type="match status" value="1"/>
</dbReference>
<dbReference type="PANTHER" id="PTHR22761">
    <property type="entry name" value="CHARGED MULTIVESICULAR BODY PROTEIN"/>
    <property type="match status" value="1"/>
</dbReference>
<reference evidence="5 6" key="2">
    <citation type="submission" date="2018-11" db="EMBL/GenBank/DDBJ databases">
        <authorList>
            <consortium name="Pathogen Informatics"/>
        </authorList>
    </citation>
    <scope>NUCLEOTIDE SEQUENCE [LARGE SCALE GENOMIC DNA]</scope>
    <source>
        <strain evidence="5 6">NST_G2</strain>
    </source>
</reference>
<reference evidence="7" key="1">
    <citation type="submission" date="2016-06" db="UniProtKB">
        <authorList>
            <consortium name="WormBaseParasite"/>
        </authorList>
    </citation>
    <scope>IDENTIFICATION</scope>
</reference>
<evidence type="ECO:0000313" key="6">
    <source>
        <dbReference type="Proteomes" id="UP000275846"/>
    </source>
</evidence>
<evidence type="ECO:0000313" key="7">
    <source>
        <dbReference type="WBParaSite" id="SSLN_0000424801-mRNA-1"/>
    </source>
</evidence>
<evidence type="ECO:0000256" key="2">
    <source>
        <dbReference type="ARBA" id="ARBA00006190"/>
    </source>
</evidence>